<dbReference type="CDD" id="cd03011">
    <property type="entry name" value="TlpA_like_ScsD_MtbDsbE"/>
    <property type="match status" value="1"/>
</dbReference>
<dbReference type="GO" id="GO:0015036">
    <property type="term" value="F:disulfide oxidoreductase activity"/>
    <property type="evidence" value="ECO:0007669"/>
    <property type="project" value="UniProtKB-ARBA"/>
</dbReference>
<organism evidence="3 4">
    <name type="scientific">Photobacterium leiognathi lrivu.4.1</name>
    <dbReference type="NCBI Taxonomy" id="1248232"/>
    <lineage>
        <taxon>Bacteria</taxon>
        <taxon>Pseudomonadati</taxon>
        <taxon>Pseudomonadota</taxon>
        <taxon>Gammaproteobacteria</taxon>
        <taxon>Vibrionales</taxon>
        <taxon>Vibrionaceae</taxon>
        <taxon>Photobacterium</taxon>
    </lineage>
</organism>
<keyword evidence="1" id="KW-0676">Redox-active center</keyword>
<dbReference type="PANTHER" id="PTHR42852:SF17">
    <property type="entry name" value="THIOREDOXIN-LIKE PROTEIN HI_1115"/>
    <property type="match status" value="1"/>
</dbReference>
<evidence type="ECO:0000313" key="4">
    <source>
        <dbReference type="Proteomes" id="UP000030675"/>
    </source>
</evidence>
<evidence type="ECO:0000256" key="1">
    <source>
        <dbReference type="ARBA" id="ARBA00023284"/>
    </source>
</evidence>
<protein>
    <submittedName>
        <fullName evidence="3">Thiol:disulfide interchange protein TlpA</fullName>
    </submittedName>
</protein>
<dbReference type="eggNOG" id="COG0526">
    <property type="taxonomic scope" value="Bacteria"/>
</dbReference>
<evidence type="ECO:0000313" key="3">
    <source>
        <dbReference type="EMBL" id="GAD31704.1"/>
    </source>
</evidence>
<feature type="domain" description="Thioredoxin" evidence="2">
    <location>
        <begin position="30"/>
        <end position="170"/>
    </location>
</feature>
<accession>V5F8J2</accession>
<name>V5F8J2_PHOLE</name>
<proteinExistence type="predicted"/>
<reference evidence="4" key="1">
    <citation type="submission" date="2012-12" db="EMBL/GenBank/DDBJ databases">
        <title>Genome Sequence of Photobacterium leiognathi lrivu.4.1.</title>
        <authorList>
            <person name="Urbanczyk H."/>
            <person name="Ogura Y."/>
            <person name="Hayashi T."/>
            <person name="Dunlap P.V."/>
        </authorList>
    </citation>
    <scope>NUCLEOTIDE SEQUENCE [LARGE SCALE GENOMIC DNA]</scope>
    <source>
        <strain evidence="4">lrivu.4.1</strain>
    </source>
</reference>
<evidence type="ECO:0000259" key="2">
    <source>
        <dbReference type="PROSITE" id="PS51352"/>
    </source>
</evidence>
<dbReference type="EMBL" id="DF196821">
    <property type="protein sequence ID" value="GAD31704.1"/>
    <property type="molecule type" value="Genomic_DNA"/>
</dbReference>
<dbReference type="PROSITE" id="PS51352">
    <property type="entry name" value="THIOREDOXIN_2"/>
    <property type="match status" value="1"/>
</dbReference>
<dbReference type="InterPro" id="IPR012336">
    <property type="entry name" value="Thioredoxin-like_fold"/>
</dbReference>
<sequence>MFKDKKKPSKLKEYIALFIFVFVIIQAIDMARTSDIPIEKTPVTAGISLNRQHINAIEQSKDKAVLVYFWATWCVACKFVTPIVNWLSDDYSVVGISFNSGDDHRVQRYMKAKGYHFSTINDANNQISRNWGVQVAPTLIVLKGGEVKSTTSGLTTPMGILGRMWLANIK</sequence>
<dbReference type="InterPro" id="IPR050553">
    <property type="entry name" value="Thioredoxin_ResA/DsbE_sf"/>
</dbReference>
<dbReference type="SUPFAM" id="SSF52833">
    <property type="entry name" value="Thioredoxin-like"/>
    <property type="match status" value="1"/>
</dbReference>
<dbReference type="HOGENOM" id="CLU_042529_10_1_6"/>
<dbReference type="Pfam" id="PF13905">
    <property type="entry name" value="Thioredoxin_8"/>
    <property type="match status" value="1"/>
</dbReference>
<dbReference type="Proteomes" id="UP000030675">
    <property type="component" value="Unassembled WGS sequence"/>
</dbReference>
<dbReference type="PROSITE" id="PS00194">
    <property type="entry name" value="THIOREDOXIN_1"/>
    <property type="match status" value="1"/>
</dbReference>
<dbReference type="Gene3D" id="3.40.30.10">
    <property type="entry name" value="Glutaredoxin"/>
    <property type="match status" value="1"/>
</dbReference>
<dbReference type="AlphaFoldDB" id="V5F8J2"/>
<gene>
    <name evidence="3" type="ORF">PLEI_3367</name>
</gene>
<dbReference type="RefSeq" id="WP_023934577.1">
    <property type="nucleotide sequence ID" value="NZ_DF196821.1"/>
</dbReference>
<dbReference type="InterPro" id="IPR036249">
    <property type="entry name" value="Thioredoxin-like_sf"/>
</dbReference>
<dbReference type="InterPro" id="IPR013766">
    <property type="entry name" value="Thioredoxin_domain"/>
</dbReference>
<dbReference type="InterPro" id="IPR017937">
    <property type="entry name" value="Thioredoxin_CS"/>
</dbReference>
<dbReference type="PANTHER" id="PTHR42852">
    <property type="entry name" value="THIOL:DISULFIDE INTERCHANGE PROTEIN DSBE"/>
    <property type="match status" value="1"/>
</dbReference>